<organism evidence="2 3">
    <name type="scientific">Deinococcus radiophilus</name>
    <dbReference type="NCBI Taxonomy" id="32062"/>
    <lineage>
        <taxon>Bacteria</taxon>
        <taxon>Thermotogati</taxon>
        <taxon>Deinococcota</taxon>
        <taxon>Deinococci</taxon>
        <taxon>Deinococcales</taxon>
        <taxon>Deinococcaceae</taxon>
        <taxon>Deinococcus</taxon>
    </lineage>
</organism>
<dbReference type="OrthoDB" id="1432662at2"/>
<dbReference type="InterPro" id="IPR052917">
    <property type="entry name" value="Stress-Dev_Protein"/>
</dbReference>
<dbReference type="Pfam" id="PF16242">
    <property type="entry name" value="Pyrid_ox_like"/>
    <property type="match status" value="1"/>
</dbReference>
<protein>
    <submittedName>
        <fullName evidence="2">Pyridoxamine 5'-phosphate oxidase</fullName>
    </submittedName>
</protein>
<dbReference type="RefSeq" id="WP_126351785.1">
    <property type="nucleotide sequence ID" value="NZ_CP086381.1"/>
</dbReference>
<dbReference type="Proteomes" id="UP000277766">
    <property type="component" value="Unassembled WGS sequence"/>
</dbReference>
<accession>A0A3S0I905</accession>
<evidence type="ECO:0000259" key="1">
    <source>
        <dbReference type="Pfam" id="PF16242"/>
    </source>
</evidence>
<dbReference type="SUPFAM" id="SSF50475">
    <property type="entry name" value="FMN-binding split barrel"/>
    <property type="match status" value="1"/>
</dbReference>
<comment type="caution">
    <text evidence="2">The sequence shown here is derived from an EMBL/GenBank/DDBJ whole genome shotgun (WGS) entry which is preliminary data.</text>
</comment>
<name>A0A3S0I905_9DEIO</name>
<dbReference type="InterPro" id="IPR012349">
    <property type="entry name" value="Split_barrel_FMN-bd"/>
</dbReference>
<dbReference type="EMBL" id="RXPE01000008">
    <property type="protein sequence ID" value="RTR28009.1"/>
    <property type="molecule type" value="Genomic_DNA"/>
</dbReference>
<dbReference type="InterPro" id="IPR038725">
    <property type="entry name" value="YdaG_split_barrel_FMN-bd"/>
</dbReference>
<feature type="domain" description="General stress protein FMN-binding split barrel" evidence="1">
    <location>
        <begin position="7"/>
        <end position="130"/>
    </location>
</feature>
<sequence>MSDMTLQDISAAMKKLDICMLSTHAENGEISGRPMSNNGEVEYGGTAYFFTEGDHRMVAEIEANPKVAQGYQSDDLYIQVQGHANLVRDKAQFQEHWNPDLDKWFPEGIDTPDLVMIEIAGQRITYWAGRDEGEIKL</sequence>
<reference evidence="2 3" key="1">
    <citation type="submission" date="2018-12" db="EMBL/GenBank/DDBJ databases">
        <title>Deinococcus radiophilus ATCC 27603 genome sequencing and assembly.</title>
        <authorList>
            <person name="Maclea K.S."/>
            <person name="Maynard C.R."/>
        </authorList>
    </citation>
    <scope>NUCLEOTIDE SEQUENCE [LARGE SCALE GENOMIC DNA]</scope>
    <source>
        <strain evidence="2 3">ATCC 27603</strain>
    </source>
</reference>
<proteinExistence type="predicted"/>
<evidence type="ECO:0000313" key="2">
    <source>
        <dbReference type="EMBL" id="RTR28009.1"/>
    </source>
</evidence>
<gene>
    <name evidence="2" type="ORF">EJ104_05645</name>
</gene>
<evidence type="ECO:0000313" key="3">
    <source>
        <dbReference type="Proteomes" id="UP000277766"/>
    </source>
</evidence>
<keyword evidence="3" id="KW-1185">Reference proteome</keyword>
<dbReference type="AlphaFoldDB" id="A0A3S0I905"/>
<dbReference type="Gene3D" id="2.30.110.10">
    <property type="entry name" value="Electron Transport, Fmn-binding Protein, Chain A"/>
    <property type="match status" value="1"/>
</dbReference>
<dbReference type="PANTHER" id="PTHR34818:SF1">
    <property type="entry name" value="PROTEIN BLI-3"/>
    <property type="match status" value="1"/>
</dbReference>
<dbReference type="PANTHER" id="PTHR34818">
    <property type="entry name" value="PROTEIN BLI-3"/>
    <property type="match status" value="1"/>
</dbReference>